<name>A0ABW3RH76_9SPHI</name>
<keyword evidence="5" id="KW-1185">Reference proteome</keyword>
<reference evidence="5" key="1">
    <citation type="journal article" date="2019" name="Int. J. Syst. Evol. Microbiol.">
        <title>The Global Catalogue of Microorganisms (GCM) 10K type strain sequencing project: providing services to taxonomists for standard genome sequencing and annotation.</title>
        <authorList>
            <consortium name="The Broad Institute Genomics Platform"/>
            <consortium name="The Broad Institute Genome Sequencing Center for Infectious Disease"/>
            <person name="Wu L."/>
            <person name="Ma J."/>
        </authorList>
    </citation>
    <scope>NUCLEOTIDE SEQUENCE [LARGE SCALE GENOMIC DNA]</scope>
    <source>
        <strain evidence="5">CCUG 52468</strain>
    </source>
</reference>
<dbReference type="Proteomes" id="UP001597205">
    <property type="component" value="Unassembled WGS sequence"/>
</dbReference>
<evidence type="ECO:0000259" key="3">
    <source>
        <dbReference type="PROSITE" id="PS01124"/>
    </source>
</evidence>
<dbReference type="SUPFAM" id="SSF46689">
    <property type="entry name" value="Homeodomain-like"/>
    <property type="match status" value="1"/>
</dbReference>
<gene>
    <name evidence="4" type="ORF">ACFQ2C_02875</name>
</gene>
<dbReference type="InterPro" id="IPR018060">
    <property type="entry name" value="HTH_AraC"/>
</dbReference>
<dbReference type="PANTHER" id="PTHR47893:SF1">
    <property type="entry name" value="REGULATORY PROTEIN PCHR"/>
    <property type="match status" value="1"/>
</dbReference>
<dbReference type="SMART" id="SM00342">
    <property type="entry name" value="HTH_ARAC"/>
    <property type="match status" value="1"/>
</dbReference>
<dbReference type="InterPro" id="IPR009057">
    <property type="entry name" value="Homeodomain-like_sf"/>
</dbReference>
<organism evidence="4 5">
    <name type="scientific">Sphingobacterium daejeonense</name>
    <dbReference type="NCBI Taxonomy" id="371142"/>
    <lineage>
        <taxon>Bacteria</taxon>
        <taxon>Pseudomonadati</taxon>
        <taxon>Bacteroidota</taxon>
        <taxon>Sphingobacteriia</taxon>
        <taxon>Sphingobacteriales</taxon>
        <taxon>Sphingobacteriaceae</taxon>
        <taxon>Sphingobacterium</taxon>
    </lineage>
</organism>
<accession>A0ABW3RH76</accession>
<sequence>MKTVTLKELYGKDHLHELLDSSDHQQLTHGFEFKLINNELFEGKLMKYHDDMVTVSFQEWKLHQPFFLRVDHKFPMIKVQFEIEGNSNFESVNNKSIVIPGNHYQFINIPKTNGYIAYNSSRKVLDIHIEEDYLFDLLKTQGYSEKHLREHFLLKNYTFYREATVINEHQKKLIDELLNHRYQSEFAKQFIRTKALELIITVFAGSNNQLNAVKWSQNDIEIMLNIKSYLDEHFHEELHLKTLTRKFGINEYKLKNAFKDLFDDTVFSYIRKQKLKRAKYLLLNSDLEIKEIAFLTGFKYSHHFSKVYFDHYHIKPQEFRIQHSS</sequence>
<comment type="caution">
    <text evidence="4">The sequence shown here is derived from an EMBL/GenBank/DDBJ whole genome shotgun (WGS) entry which is preliminary data.</text>
</comment>
<keyword evidence="2" id="KW-0804">Transcription</keyword>
<evidence type="ECO:0000256" key="2">
    <source>
        <dbReference type="ARBA" id="ARBA00023163"/>
    </source>
</evidence>
<dbReference type="Gene3D" id="1.10.10.60">
    <property type="entry name" value="Homeodomain-like"/>
    <property type="match status" value="2"/>
</dbReference>
<dbReference type="RefSeq" id="WP_380894669.1">
    <property type="nucleotide sequence ID" value="NZ_JBHTKY010000002.1"/>
</dbReference>
<dbReference type="Pfam" id="PF12833">
    <property type="entry name" value="HTH_18"/>
    <property type="match status" value="1"/>
</dbReference>
<dbReference type="PANTHER" id="PTHR47893">
    <property type="entry name" value="REGULATORY PROTEIN PCHR"/>
    <property type="match status" value="1"/>
</dbReference>
<evidence type="ECO:0000313" key="4">
    <source>
        <dbReference type="EMBL" id="MFD1164540.1"/>
    </source>
</evidence>
<dbReference type="EMBL" id="JBHTKY010000002">
    <property type="protein sequence ID" value="MFD1164540.1"/>
    <property type="molecule type" value="Genomic_DNA"/>
</dbReference>
<evidence type="ECO:0000313" key="5">
    <source>
        <dbReference type="Proteomes" id="UP001597205"/>
    </source>
</evidence>
<proteinExistence type="predicted"/>
<dbReference type="PROSITE" id="PS01124">
    <property type="entry name" value="HTH_ARAC_FAMILY_2"/>
    <property type="match status" value="1"/>
</dbReference>
<protein>
    <submittedName>
        <fullName evidence="4">Helix-turn-helix domain-containing protein</fullName>
    </submittedName>
</protein>
<dbReference type="InterPro" id="IPR053142">
    <property type="entry name" value="PchR_regulatory_protein"/>
</dbReference>
<evidence type="ECO:0000256" key="1">
    <source>
        <dbReference type="ARBA" id="ARBA00023015"/>
    </source>
</evidence>
<keyword evidence="1" id="KW-0805">Transcription regulation</keyword>
<feature type="domain" description="HTH araC/xylS-type" evidence="3">
    <location>
        <begin position="224"/>
        <end position="322"/>
    </location>
</feature>